<evidence type="ECO:0000256" key="2">
    <source>
        <dbReference type="ARBA" id="ARBA00022793"/>
    </source>
</evidence>
<comment type="pathway">
    <text evidence="5 8">Amino-acid biosynthesis; L-lysine biosynthesis via DAP pathway; L-lysine from DL-2,6-diaminopimelate: step 1/1.</text>
</comment>
<accession>A0A1U7EV83</accession>
<evidence type="ECO:0000256" key="9">
    <source>
        <dbReference type="SAM" id="MobiDB-lite"/>
    </source>
</evidence>
<dbReference type="InterPro" id="IPR022643">
    <property type="entry name" value="De-COase2_C"/>
</dbReference>
<organism evidence="12 13">
    <name type="scientific">Natronomonas pharaonis (strain ATCC 35678 / DSM 2160 / CIP 103997 / JCM 8858 / NBRC 14720 / NCIMB 2260 / Gabara)</name>
    <name type="common">Halobacterium pharaonis</name>
    <dbReference type="NCBI Taxonomy" id="348780"/>
    <lineage>
        <taxon>Archaea</taxon>
        <taxon>Methanobacteriati</taxon>
        <taxon>Methanobacteriota</taxon>
        <taxon>Stenosarchaea group</taxon>
        <taxon>Halobacteria</taxon>
        <taxon>Halobacteriales</taxon>
        <taxon>Natronomonadaceae</taxon>
        <taxon>Natronomonas</taxon>
    </lineage>
</organism>
<dbReference type="GO" id="GO:0009089">
    <property type="term" value="P:lysine biosynthetic process via diaminopimelate"/>
    <property type="evidence" value="ECO:0007669"/>
    <property type="project" value="UniProtKB-UniRule"/>
</dbReference>
<comment type="caution">
    <text evidence="5">Lacks conserved residue(s) required for the propagation of feature annotation.</text>
</comment>
<dbReference type="AlphaFoldDB" id="A0A1U7EV83"/>
<reference evidence="12 13" key="1">
    <citation type="journal article" date="2005" name="Genome Res.">
        <title>Living with two extremes: conclusions from the genome sequence of Natronomonas pharaonis.</title>
        <authorList>
            <person name="Falb M."/>
            <person name="Pfeiffer F."/>
            <person name="Palm P."/>
            <person name="Rodewald K."/>
            <person name="Hickmann V."/>
            <person name="Tittor J."/>
            <person name="Oesterhelt D."/>
        </authorList>
    </citation>
    <scope>NUCLEOTIDE SEQUENCE [LARGE SCALE GENOMIC DNA]</scope>
    <source>
        <strain evidence="13">ATCC 35678 / DSM 2160 / CIP 103997 / JCM 8858 / NBRC 14720 / NCIMB 2260 / Gabara</strain>
    </source>
</reference>
<dbReference type="PROSITE" id="PS00878">
    <property type="entry name" value="ODR_DC_2_1"/>
    <property type="match status" value="1"/>
</dbReference>
<keyword evidence="13" id="KW-1185">Reference proteome</keyword>
<name>A0A1U7EV83_NATPD</name>
<comment type="cofactor">
    <cofactor evidence="1 5 7 8">
        <name>pyridoxal 5'-phosphate</name>
        <dbReference type="ChEBI" id="CHEBI:597326"/>
    </cofactor>
</comment>
<evidence type="ECO:0000259" key="10">
    <source>
        <dbReference type="Pfam" id="PF00278"/>
    </source>
</evidence>
<dbReference type="Gene3D" id="3.20.20.10">
    <property type="entry name" value="Alanine racemase"/>
    <property type="match status" value="1"/>
</dbReference>
<dbReference type="InterPro" id="IPR002986">
    <property type="entry name" value="DAP_deCOOHase_LysA"/>
</dbReference>
<dbReference type="InterPro" id="IPR022653">
    <property type="entry name" value="De-COase2_pyr-phos_BS"/>
</dbReference>
<feature type="binding site" evidence="5">
    <location>
        <position position="230"/>
    </location>
    <ligand>
        <name>pyridoxal 5'-phosphate</name>
        <dbReference type="ChEBI" id="CHEBI:597326"/>
    </ligand>
</feature>
<evidence type="ECO:0000313" key="13">
    <source>
        <dbReference type="Proteomes" id="UP000002698"/>
    </source>
</evidence>
<keyword evidence="5 8" id="KW-0457">Lysine biosynthesis</keyword>
<dbReference type="RefSeq" id="WP_011322548.1">
    <property type="nucleotide sequence ID" value="NC_007426.1"/>
</dbReference>
<dbReference type="InterPro" id="IPR022644">
    <property type="entry name" value="De-COase2_N"/>
</dbReference>
<dbReference type="KEGG" id="nph:NP_1646A"/>
<dbReference type="PANTHER" id="PTHR43727">
    <property type="entry name" value="DIAMINOPIMELATE DECARBOXYLASE"/>
    <property type="match status" value="1"/>
</dbReference>
<dbReference type="EC" id="4.1.1.20" evidence="5 6"/>
<evidence type="ECO:0000256" key="3">
    <source>
        <dbReference type="ARBA" id="ARBA00022898"/>
    </source>
</evidence>
<evidence type="ECO:0000256" key="4">
    <source>
        <dbReference type="ARBA" id="ARBA00023239"/>
    </source>
</evidence>
<dbReference type="Pfam" id="PF00278">
    <property type="entry name" value="Orn_DAP_Arg_deC"/>
    <property type="match status" value="1"/>
</dbReference>
<feature type="binding site" evidence="5">
    <location>
        <position position="363"/>
    </location>
    <ligand>
        <name>pyridoxal 5'-phosphate</name>
        <dbReference type="ChEBI" id="CHEBI:597326"/>
    </ligand>
</feature>
<feature type="binding site" evidence="5">
    <location>
        <position position="363"/>
    </location>
    <ligand>
        <name>substrate</name>
    </ligand>
</feature>
<keyword evidence="2 5" id="KW-0210">Decarboxylase</keyword>
<dbReference type="Gene3D" id="2.40.37.10">
    <property type="entry name" value="Lyase, Ornithine Decarboxylase, Chain A, domain 1"/>
    <property type="match status" value="1"/>
</dbReference>
<evidence type="ECO:0000259" key="11">
    <source>
        <dbReference type="Pfam" id="PF02784"/>
    </source>
</evidence>
<dbReference type="GO" id="GO:0008836">
    <property type="term" value="F:diaminopimelate decarboxylase activity"/>
    <property type="evidence" value="ECO:0007669"/>
    <property type="project" value="UniProtKB-UniRule"/>
</dbReference>
<dbReference type="HAMAP" id="MF_02120">
    <property type="entry name" value="LysA"/>
    <property type="match status" value="1"/>
</dbReference>
<dbReference type="PANTHER" id="PTHR43727:SF2">
    <property type="entry name" value="GROUP IV DECARBOXYLASE"/>
    <property type="match status" value="1"/>
</dbReference>
<keyword evidence="5" id="KW-0028">Amino-acid biosynthesis</keyword>
<dbReference type="PRINTS" id="PR01181">
    <property type="entry name" value="DAPDCRBXLASE"/>
</dbReference>
<dbReference type="GeneID" id="3702892"/>
<feature type="domain" description="Orn/DAP/Arg decarboxylase 2 C-terminal" evidence="10">
    <location>
        <begin position="31"/>
        <end position="361"/>
    </location>
</feature>
<comment type="function">
    <text evidence="5">Specifically catalyzes the decarboxylation of meso-diaminopimelate (meso-DAP) to L-lysine.</text>
</comment>
<dbReference type="EMBL" id="CR936257">
    <property type="protein sequence ID" value="CAI48914.1"/>
    <property type="molecule type" value="Genomic_DNA"/>
</dbReference>
<evidence type="ECO:0000256" key="5">
    <source>
        <dbReference type="HAMAP-Rule" id="MF_02120"/>
    </source>
</evidence>
<comment type="similarity">
    <text evidence="5">Belongs to the Orn/Lys/Arg decarboxylase class-II family. LysA subfamily.</text>
</comment>
<feature type="active site" description="Proton donor" evidence="7">
    <location>
        <position position="334"/>
    </location>
</feature>
<dbReference type="PRINTS" id="PR01179">
    <property type="entry name" value="ODADCRBXLASE"/>
</dbReference>
<dbReference type="EnsemblBacteria" id="CAI48914">
    <property type="protein sequence ID" value="CAI48914"/>
    <property type="gene ID" value="NP_1646A"/>
</dbReference>
<feature type="binding site" evidence="5">
    <location>
        <position position="304"/>
    </location>
    <ligand>
        <name>substrate</name>
    </ligand>
</feature>
<dbReference type="Proteomes" id="UP000002698">
    <property type="component" value="Chromosome"/>
</dbReference>
<dbReference type="SUPFAM" id="SSF51419">
    <property type="entry name" value="PLP-binding barrel"/>
    <property type="match status" value="1"/>
</dbReference>
<dbReference type="Pfam" id="PF02784">
    <property type="entry name" value="Orn_Arg_deC_N"/>
    <property type="match status" value="1"/>
</dbReference>
<dbReference type="GO" id="GO:0030170">
    <property type="term" value="F:pyridoxal phosphate binding"/>
    <property type="evidence" value="ECO:0007669"/>
    <property type="project" value="UniProtKB-UniRule"/>
</dbReference>
<dbReference type="eggNOG" id="arCOG02268">
    <property type="taxonomic scope" value="Archaea"/>
</dbReference>
<dbReference type="SUPFAM" id="SSF50621">
    <property type="entry name" value="Alanine racemase C-terminal domain-like"/>
    <property type="match status" value="1"/>
</dbReference>
<keyword evidence="4 5" id="KW-0456">Lyase</keyword>
<feature type="region of interest" description="Disordered" evidence="9">
    <location>
        <begin position="374"/>
        <end position="410"/>
    </location>
</feature>
<comment type="subunit">
    <text evidence="5">Homodimer.</text>
</comment>
<proteinExistence type="inferred from homology"/>
<evidence type="ECO:0000256" key="1">
    <source>
        <dbReference type="ARBA" id="ARBA00001933"/>
    </source>
</evidence>
<feature type="compositionally biased region" description="Basic and acidic residues" evidence="9">
    <location>
        <begin position="385"/>
        <end position="404"/>
    </location>
</feature>
<dbReference type="NCBIfam" id="TIGR01048">
    <property type="entry name" value="lysA"/>
    <property type="match status" value="1"/>
</dbReference>
<dbReference type="CDD" id="cd06828">
    <property type="entry name" value="PLPDE_III_DapDC"/>
    <property type="match status" value="1"/>
</dbReference>
<feature type="modified residue" description="N6-(pyridoxal phosphate)lysine" evidence="5 7">
    <location>
        <position position="56"/>
    </location>
</feature>
<dbReference type="InterPro" id="IPR000183">
    <property type="entry name" value="Orn/DAP/Arg_de-COase"/>
</dbReference>
<protein>
    <recommendedName>
        <fullName evidence="5 6">Diaminopimelate decarboxylase</fullName>
        <shortName evidence="5">DAP decarboxylase</shortName>
        <shortName evidence="5">DAPDC</shortName>
        <ecNumber evidence="5 6">4.1.1.20</ecNumber>
    </recommendedName>
</protein>
<dbReference type="InterPro" id="IPR029066">
    <property type="entry name" value="PLP-binding_barrel"/>
</dbReference>
<evidence type="ECO:0000313" key="12">
    <source>
        <dbReference type="EMBL" id="CAI48914.1"/>
    </source>
</evidence>
<sequence length="410" mass="44405">MTPPVKRLADWDGDRLERLAEAHGTPLYVMDHDRIRANYARFSEAFDFAHVMYAAKANTGRAVVRTLYDAGADIECAAAGELYRAIEAGVAPEDLQYTAVNPPAGDLDYAVDLWEDTPELTITAGAEMTLDRLEARGFDGRLALRVNPGIGTGHHEKVATGKDAKFGLPYEEVEAVAEAARERFDLVGLHAHVGSGVLSGDLDDHERALQRVADLAERVGDLEFVDLGGGFGVPYRPDEEPLDIEAAAEMVRRVTADLDATVALEPGRYLVADAGALVTRVNTIKETPETRVVGVDAGLTSMIRPAMFDSYHHIRNVTGGDREPVESSVGGPLCTSADVFCTDRPIPRPEADDLLAIGNVGAYGINLASQFHSQPRPGEVAIEGDNERVTRRRETFEDLTRLEDEASGAE</sequence>
<comment type="catalytic activity">
    <reaction evidence="5 8">
        <text>meso-2,6-diaminopimelate + H(+) = L-lysine + CO2</text>
        <dbReference type="Rhea" id="RHEA:15101"/>
        <dbReference type="ChEBI" id="CHEBI:15378"/>
        <dbReference type="ChEBI" id="CHEBI:16526"/>
        <dbReference type="ChEBI" id="CHEBI:32551"/>
        <dbReference type="ChEBI" id="CHEBI:57791"/>
        <dbReference type="EC" id="4.1.1.20"/>
    </reaction>
</comment>
<dbReference type="HOGENOM" id="CLU_026444_0_2_2"/>
<feature type="binding site" evidence="5">
    <location>
        <position position="268"/>
    </location>
    <ligand>
        <name>substrate</name>
    </ligand>
</feature>
<dbReference type="PROSITE" id="PS00879">
    <property type="entry name" value="ODR_DC_2_2"/>
    <property type="match status" value="1"/>
</dbReference>
<dbReference type="STRING" id="348780.NP_1646A"/>
<dbReference type="InterPro" id="IPR009006">
    <property type="entry name" value="Ala_racemase/Decarboxylase_C"/>
</dbReference>
<gene>
    <name evidence="5 12" type="primary">lysA</name>
    <name evidence="12" type="ordered locus">NP_1646A</name>
</gene>
<feature type="binding site" evidence="5">
    <location>
        <begin position="265"/>
        <end position="268"/>
    </location>
    <ligand>
        <name>pyridoxal 5'-phosphate</name>
        <dbReference type="ChEBI" id="CHEBI:597326"/>
    </ligand>
</feature>
<keyword evidence="3 5" id="KW-0663">Pyridoxal phosphate</keyword>
<dbReference type="UniPathway" id="UPA00034">
    <property type="reaction ID" value="UER00027"/>
</dbReference>
<evidence type="ECO:0000256" key="6">
    <source>
        <dbReference type="NCBIfam" id="TIGR01048"/>
    </source>
</evidence>
<dbReference type="InterPro" id="IPR022657">
    <property type="entry name" value="De-COase2_CS"/>
</dbReference>
<evidence type="ECO:0000256" key="8">
    <source>
        <dbReference type="RuleBase" id="RU003738"/>
    </source>
</evidence>
<dbReference type="OrthoDB" id="18565at2157"/>
<evidence type="ECO:0000256" key="7">
    <source>
        <dbReference type="PIRSR" id="PIRSR600183-50"/>
    </source>
</evidence>
<feature type="domain" description="Orn/DAP/Arg decarboxylase 2 N-terminal" evidence="11">
    <location>
        <begin position="33"/>
        <end position="272"/>
    </location>
</feature>